<feature type="domain" description="DUF4474" evidence="2">
    <location>
        <begin position="81"/>
        <end position="322"/>
    </location>
</feature>
<evidence type="ECO:0000313" key="3">
    <source>
        <dbReference type="EMBL" id="KNY25368.1"/>
    </source>
</evidence>
<protein>
    <recommendedName>
        <fullName evidence="2">DUF4474 domain-containing protein</fullName>
    </recommendedName>
</protein>
<sequence length="348" mass="40823">MLNYLSDSISTVNMYLWLYVNTAFISNLIIILSIVLGILLLYILISKMYPYILRPFNFLRLLFKGVFSSLGEGELQTTPEIDKTIEVAGFSYDPEQDMFYSNIDSWQRKFGYCRLYDEATVPFGMIVDCEPVYFDYDGKKWLIEFWKGQYDMCTGCEIGIYYTDKSDFVIPNVFNGAFYKCVDDDDQLYMEFTLKKFDEVLFKRGEKHWWLTGFKLGEFSETYELSMDIAITFNKEEMLYEFIKGLKNANYSDEEFVVKGNSIYIKFEFAHTSQPLSRIKQAEWIIQRKNEALCEKYIELTAGCMSMSEKLKVLKEQSPDLYKKVLNPGKSTAIFDVYKKIKKYLSNG</sequence>
<keyword evidence="1" id="KW-1133">Transmembrane helix</keyword>
<proteinExistence type="predicted"/>
<evidence type="ECO:0000256" key="1">
    <source>
        <dbReference type="SAM" id="Phobius"/>
    </source>
</evidence>
<keyword evidence="1" id="KW-0472">Membrane</keyword>
<feature type="transmembrane region" description="Helical" evidence="1">
    <location>
        <begin position="16"/>
        <end position="45"/>
    </location>
</feature>
<dbReference type="InterPro" id="IPR029322">
    <property type="entry name" value="DUF4474"/>
</dbReference>
<evidence type="ECO:0000313" key="4">
    <source>
        <dbReference type="Proteomes" id="UP000036923"/>
    </source>
</evidence>
<dbReference type="EMBL" id="LGTC01000001">
    <property type="protein sequence ID" value="KNY25368.1"/>
    <property type="molecule type" value="Genomic_DNA"/>
</dbReference>
<name>A0A0L6JI46_9FIRM</name>
<dbReference type="eggNOG" id="ENOG502Z7HR">
    <property type="taxonomic scope" value="Bacteria"/>
</dbReference>
<keyword evidence="4" id="KW-1185">Reference proteome</keyword>
<dbReference type="Pfam" id="PF14751">
    <property type="entry name" value="DUF4474"/>
    <property type="match status" value="1"/>
</dbReference>
<dbReference type="PATRIC" id="fig|398512.5.peg.648"/>
<keyword evidence="1" id="KW-0812">Transmembrane</keyword>
<evidence type="ECO:0000259" key="2">
    <source>
        <dbReference type="Pfam" id="PF14751"/>
    </source>
</evidence>
<organism evidence="3 4">
    <name type="scientific">Pseudobacteroides cellulosolvens ATCC 35603 = DSM 2933</name>
    <dbReference type="NCBI Taxonomy" id="398512"/>
    <lineage>
        <taxon>Bacteria</taxon>
        <taxon>Bacillati</taxon>
        <taxon>Bacillota</taxon>
        <taxon>Clostridia</taxon>
        <taxon>Eubacteriales</taxon>
        <taxon>Oscillospiraceae</taxon>
        <taxon>Pseudobacteroides</taxon>
    </lineage>
</organism>
<accession>A0A0L6JI46</accession>
<dbReference type="STRING" id="398512.Bccel_0628"/>
<comment type="caution">
    <text evidence="3">The sequence shown here is derived from an EMBL/GenBank/DDBJ whole genome shotgun (WGS) entry which is preliminary data.</text>
</comment>
<dbReference type="AlphaFoldDB" id="A0A0L6JI46"/>
<reference evidence="4" key="1">
    <citation type="submission" date="2015-07" db="EMBL/GenBank/DDBJ databases">
        <title>Near-Complete Genome Sequence of the Cellulolytic Bacterium Bacteroides (Pseudobacteroides) cellulosolvens ATCC 35603.</title>
        <authorList>
            <person name="Dassa B."/>
            <person name="Utturkar S.M."/>
            <person name="Klingeman D.M."/>
            <person name="Hurt R.A."/>
            <person name="Keller M."/>
            <person name="Xu J."/>
            <person name="Reddy Y.H.K."/>
            <person name="Borovok I."/>
            <person name="Grinberg I.R."/>
            <person name="Lamed R."/>
            <person name="Zhivin O."/>
            <person name="Bayer E.A."/>
            <person name="Brown S.D."/>
        </authorList>
    </citation>
    <scope>NUCLEOTIDE SEQUENCE [LARGE SCALE GENOMIC DNA]</scope>
    <source>
        <strain evidence="4">DSM 2933</strain>
    </source>
</reference>
<gene>
    <name evidence="3" type="ORF">Bccel_0628</name>
</gene>
<dbReference type="Proteomes" id="UP000036923">
    <property type="component" value="Unassembled WGS sequence"/>
</dbReference>